<proteinExistence type="predicted"/>
<dbReference type="Proteomes" id="UP000181951">
    <property type="component" value="Unassembled WGS sequence"/>
</dbReference>
<keyword evidence="3" id="KW-1185">Reference proteome</keyword>
<dbReference type="AlphaFoldDB" id="A0A1H8SWS9"/>
<evidence type="ECO:0000256" key="1">
    <source>
        <dbReference type="SAM" id="MobiDB-lite"/>
    </source>
</evidence>
<feature type="region of interest" description="Disordered" evidence="1">
    <location>
        <begin position="73"/>
        <end position="104"/>
    </location>
</feature>
<dbReference type="EMBL" id="FODD01000046">
    <property type="protein sequence ID" value="SEO83087.1"/>
    <property type="molecule type" value="Genomic_DNA"/>
</dbReference>
<dbReference type="STRING" id="310780.SAMN05216267_104624"/>
<feature type="compositionally biased region" description="Basic and acidic residues" evidence="1">
    <location>
        <begin position="73"/>
        <end position="87"/>
    </location>
</feature>
<accession>A0A1H8SWS9</accession>
<sequence length="104" mass="11063">MAARTRHGATTRCGACGAPLIRQPGECIAVTVDQAPIEPGSDPQIRGPNRLTWCAPPGPGNQPGRLLWVYPGHRDPCPHPHHADHQCTTRRPPAAAPPAANTLF</sequence>
<reference evidence="2 3" key="1">
    <citation type="submission" date="2016-10" db="EMBL/GenBank/DDBJ databases">
        <authorList>
            <person name="de Groot N.N."/>
        </authorList>
    </citation>
    <scope>NUCLEOTIDE SEQUENCE [LARGE SCALE GENOMIC DNA]</scope>
    <source>
        <strain evidence="2 3">CGMCC 4.2026</strain>
    </source>
</reference>
<gene>
    <name evidence="2" type="ORF">SAMN05216267_104624</name>
</gene>
<dbReference type="RefSeq" id="WP_075018091.1">
    <property type="nucleotide sequence ID" value="NZ_FODD01000046.1"/>
</dbReference>
<protein>
    <submittedName>
        <fullName evidence="2">Uncharacterized protein</fullName>
    </submittedName>
</protein>
<evidence type="ECO:0000313" key="3">
    <source>
        <dbReference type="Proteomes" id="UP000181951"/>
    </source>
</evidence>
<evidence type="ECO:0000313" key="2">
    <source>
        <dbReference type="EMBL" id="SEO83087.1"/>
    </source>
</evidence>
<organism evidence="2 3">
    <name type="scientific">Actinacidiphila rubida</name>
    <dbReference type="NCBI Taxonomy" id="310780"/>
    <lineage>
        <taxon>Bacteria</taxon>
        <taxon>Bacillati</taxon>
        <taxon>Actinomycetota</taxon>
        <taxon>Actinomycetes</taxon>
        <taxon>Kitasatosporales</taxon>
        <taxon>Streptomycetaceae</taxon>
        <taxon>Actinacidiphila</taxon>
    </lineage>
</organism>
<name>A0A1H8SWS9_9ACTN</name>